<evidence type="ECO:0000313" key="1">
    <source>
        <dbReference type="Ensembl" id="ENSMMNP00015024453.1"/>
    </source>
</evidence>
<sequence>MEVVPGPRPGLCCKPGRRLDMSCGFAHHIAWSQLAQCCPASCHCAAPSLAWPGSP</sequence>
<reference evidence="1" key="2">
    <citation type="submission" date="2025-09" db="UniProtKB">
        <authorList>
            <consortium name="Ensembl"/>
        </authorList>
    </citation>
    <scope>IDENTIFICATION</scope>
</reference>
<dbReference type="Proteomes" id="UP000694561">
    <property type="component" value="Unplaced"/>
</dbReference>
<organism evidence="1 2">
    <name type="scientific">Monodon monoceros</name>
    <name type="common">Narwhal</name>
    <name type="synonym">Ceratodon monodon</name>
    <dbReference type="NCBI Taxonomy" id="40151"/>
    <lineage>
        <taxon>Eukaryota</taxon>
        <taxon>Metazoa</taxon>
        <taxon>Chordata</taxon>
        <taxon>Craniata</taxon>
        <taxon>Vertebrata</taxon>
        <taxon>Euteleostomi</taxon>
        <taxon>Mammalia</taxon>
        <taxon>Eutheria</taxon>
        <taxon>Laurasiatheria</taxon>
        <taxon>Artiodactyla</taxon>
        <taxon>Whippomorpha</taxon>
        <taxon>Cetacea</taxon>
        <taxon>Odontoceti</taxon>
        <taxon>Monodontidae</taxon>
        <taxon>Monodon</taxon>
    </lineage>
</organism>
<name>A0A8C6FBW2_MONMO</name>
<accession>A0A8C6FBW2</accession>
<protein>
    <submittedName>
        <fullName evidence="1">Uncharacterized protein</fullName>
    </submittedName>
</protein>
<reference evidence="1" key="1">
    <citation type="submission" date="2025-08" db="UniProtKB">
        <authorList>
            <consortium name="Ensembl"/>
        </authorList>
    </citation>
    <scope>IDENTIFICATION</scope>
</reference>
<proteinExistence type="predicted"/>
<evidence type="ECO:0000313" key="2">
    <source>
        <dbReference type="Proteomes" id="UP000694561"/>
    </source>
</evidence>
<dbReference type="InterPro" id="IPR018888">
    <property type="entry name" value="UPF0561"/>
</dbReference>
<dbReference type="Pfam" id="PF10573">
    <property type="entry name" value="UPF0561"/>
    <property type="match status" value="1"/>
</dbReference>
<dbReference type="GeneTree" id="ENSGT01000000221117"/>
<keyword evidence="2" id="KW-1185">Reference proteome</keyword>
<dbReference type="Ensembl" id="ENSMMNT00015026869.1">
    <property type="protein sequence ID" value="ENSMMNP00015024453.1"/>
    <property type="gene ID" value="ENSMMNG00015017912.1"/>
</dbReference>
<dbReference type="AlphaFoldDB" id="A0A8C6FBW2"/>